<dbReference type="VEuPathDB" id="TriTrypDB:TcYC6_0082030"/>
<dbReference type="InterPro" id="IPR014001">
    <property type="entry name" value="Helicase_ATP-bd"/>
</dbReference>
<reference evidence="12 13" key="1">
    <citation type="journal article" date="2018" name="Microb. Genom.">
        <title>Expanding an expanded genome: long-read sequencing of Trypanosoma cruzi.</title>
        <authorList>
            <person name="Berna L."/>
            <person name="Rodriguez M."/>
            <person name="Chiribao M.L."/>
            <person name="Parodi-Talice A."/>
            <person name="Pita S."/>
            <person name="Rijo G."/>
            <person name="Alvarez-Valin F."/>
            <person name="Robello C."/>
        </authorList>
    </citation>
    <scope>NUCLEOTIDE SEQUENCE [LARGE SCALE GENOMIC DNA]</scope>
    <source>
        <strain evidence="12 13">Dm28c</strain>
    </source>
</reference>
<feature type="compositionally biased region" description="Basic residues" evidence="9">
    <location>
        <begin position="1274"/>
        <end position="1288"/>
    </location>
</feature>
<feature type="domain" description="Helicase C-terminal" evidence="11">
    <location>
        <begin position="478"/>
        <end position="632"/>
    </location>
</feature>
<dbReference type="PANTHER" id="PTHR45797:SF1">
    <property type="entry name" value="HELICASE ARIP4"/>
    <property type="match status" value="1"/>
</dbReference>
<dbReference type="Proteomes" id="UP000246121">
    <property type="component" value="Unassembled WGS sequence"/>
</dbReference>
<dbReference type="GO" id="GO:0016887">
    <property type="term" value="F:ATP hydrolysis activity"/>
    <property type="evidence" value="ECO:0007669"/>
    <property type="project" value="InterPro"/>
</dbReference>
<protein>
    <submittedName>
        <fullName evidence="12">Putative SWI/SNF-related matrix-associated actin-dependent regulator of chromatin subfamily-related</fullName>
    </submittedName>
</protein>
<evidence type="ECO:0000259" key="11">
    <source>
        <dbReference type="PROSITE" id="PS51194"/>
    </source>
</evidence>
<dbReference type="EMBL" id="PRFA01000010">
    <property type="protein sequence ID" value="PWU98957.1"/>
    <property type="molecule type" value="Genomic_DNA"/>
</dbReference>
<dbReference type="GO" id="GO:0004386">
    <property type="term" value="F:helicase activity"/>
    <property type="evidence" value="ECO:0007669"/>
    <property type="project" value="UniProtKB-KW"/>
</dbReference>
<feature type="region of interest" description="Disordered" evidence="9">
    <location>
        <begin position="1"/>
        <end position="33"/>
    </location>
</feature>
<dbReference type="InterPro" id="IPR038718">
    <property type="entry name" value="SNF2-like_sf"/>
</dbReference>
<evidence type="ECO:0000256" key="6">
    <source>
        <dbReference type="ARBA" id="ARBA00022840"/>
    </source>
</evidence>
<dbReference type="Gene3D" id="3.40.50.10810">
    <property type="entry name" value="Tandem AAA-ATPase domain"/>
    <property type="match status" value="1"/>
</dbReference>
<dbReference type="InterPro" id="IPR000330">
    <property type="entry name" value="SNF2_N"/>
</dbReference>
<sequence length="1456" mass="163812">MRSTRERYEERDENKRAQMMSDGGSLEETPSTSGLLVPPSLAAVLRPHQIDALHFLWRKLVEEGIQRVIQASPLAPLPERVRLYQEVFGCIVGHSMGLGKTVTILSFLLLLQQHYTVSSRSAPALRAIVLTPRSCTYHWQCTAKEWMLPALFNDTLLPIYVPLGSRGTETMVLDFYRKGGILFLGYEEYQKLLRWAKEAATKSQGYTRVKSVFDYFRPPLPLSGKLSLLEVLESPDVVILDESHRLKRVNSKLVGELMEHLRGVQLRVALTGTPLQNHLEEYNVMYSVVTGAMMQSGAFRRLFTIPIERGQCVDSTFQQFVEMQKCVASLRRFFAKTMHHCGPEVLEQELPPRREYVILVGLSPTQEAAYRAMLKHYIKEEKTRTILPLYHEASHVCFHPSLTSKRVREATHSFRERLVSQLSPNNDVDDCKNNGGRRSFSLTSSDEVSSHDFNDADIDLTLEHFNVAESPKLLLTVSLVWHIIEGLHEKVVLFSTYRSHLFLLKQLLRKRGLLADVMHGGLDVKDRQRIIERFTEDTSISVLLCSTKASGVGINLVAANHCILFDVSWNPADDTQATYRLYRYGQQRPVTVYRIATDGTFEHVVFFYALSKTWLHKKIVDVADPTRYERHMKENFFIYPCRVPIDFERSGNSEEKRSPLPNNDAVQKNWREYATSHCPALALTEPDGTFAWIRSISEHSFLLRDDTDEVIREMGKRFETQKQRLNLPIVMETMQTEDRLLEDVHHSLLERCEGALHDCLCDGAARLLSTVQRQSDAFVEDKAMDSAESEKLLCGLFATLVGVDEPAEGLTEIFAVLFHRGVEEVMRTVLSRPSYTNLRAAFSSRLVGDNLAKDSLLDSLRFRPYTLFSRMKPVEATYVLTEMGFVRPFVPHCILLGVSLAFHGVRGPRGVLQALCRIFVSSGGRDDGEKSTESLAVEAEKAVTRCIEGIWPPCEGMTIPEAPADLEVRRCLTERAYRTARERTSGFFSLKEAAKYLGLRAVHGRRDLYHCKRCSDGLLDRTPPDAVLRCGRCHYNAEFDLQTCVDTRHACILYQLSVLLGLLDAFSVSRSFTTAFVPSACRDVLQVLRQLRHSHTVEMSNNFVSDAVSMGIDVLISGLPEKTVSLLCLQCGVTDMTALKSFLVADSSRVWSAVLRSHVRQLVMDWFKATTAMGPKAQAMAMPEMTVVLALQSLARKYSGGGAYAKDLLLGSTQGQEALKLRFICDGLVKLIYAERLLANPLTRATLDAFMMEYATPSESSDGSGSENSDHKSSGGRRSRGSSTRGRRRGEFESCSNASCSSNSLSVASVSRRVCARKRRRHASQSSSSYSNASVASSSFSSCYSDDDDGENTASDSKSVAERARRELIESEEVLRLRSVQYWAAYCEVYGTCSIESLTVMVEDEENGMTILPPPPNSFWVSEMKRVTREGMRLDSVVNEFLAKVMALSTAMRVIK</sequence>
<feature type="region of interest" description="Disordered" evidence="9">
    <location>
        <begin position="1256"/>
        <end position="1302"/>
    </location>
</feature>
<organism evidence="12 13">
    <name type="scientific">Trypanosoma cruzi</name>
    <dbReference type="NCBI Taxonomy" id="5693"/>
    <lineage>
        <taxon>Eukaryota</taxon>
        <taxon>Discoba</taxon>
        <taxon>Euglenozoa</taxon>
        <taxon>Kinetoplastea</taxon>
        <taxon>Metakinetoplastina</taxon>
        <taxon>Trypanosomatida</taxon>
        <taxon>Trypanosomatidae</taxon>
        <taxon>Trypanosoma</taxon>
        <taxon>Schizotrypanum</taxon>
    </lineage>
</organism>
<evidence type="ECO:0000256" key="7">
    <source>
        <dbReference type="ARBA" id="ARBA00023125"/>
    </source>
</evidence>
<comment type="caution">
    <text evidence="12">The sequence shown here is derived from an EMBL/GenBank/DDBJ whole genome shotgun (WGS) entry which is preliminary data.</text>
</comment>
<dbReference type="VEuPathDB" id="TriTrypDB:TcCL_NonESM02801"/>
<feature type="compositionally biased region" description="Low complexity" evidence="9">
    <location>
        <begin position="1258"/>
        <end position="1267"/>
    </location>
</feature>
<dbReference type="VEuPathDB" id="TriTrypDB:TcCL_NonESM12869"/>
<keyword evidence="8" id="KW-0539">Nucleus</keyword>
<dbReference type="VEuPathDB" id="TriTrypDB:TcG_01501"/>
<dbReference type="VEuPathDB" id="TriTrypDB:TCSYLVIO_010713"/>
<evidence type="ECO:0000256" key="4">
    <source>
        <dbReference type="ARBA" id="ARBA00022801"/>
    </source>
</evidence>
<dbReference type="GO" id="GO:0005524">
    <property type="term" value="F:ATP binding"/>
    <property type="evidence" value="ECO:0007669"/>
    <property type="project" value="UniProtKB-KW"/>
</dbReference>
<dbReference type="VEuPathDB" id="TriTrypDB:TcCL_NonESM02800"/>
<gene>
    <name evidence="12" type="ORF">C4B63_10g499</name>
</gene>
<dbReference type="VEuPathDB" id="TriTrypDB:TCDM_02969"/>
<evidence type="ECO:0000256" key="2">
    <source>
        <dbReference type="ARBA" id="ARBA00007025"/>
    </source>
</evidence>
<evidence type="ECO:0000313" key="13">
    <source>
        <dbReference type="Proteomes" id="UP000246121"/>
    </source>
</evidence>
<evidence type="ECO:0000259" key="10">
    <source>
        <dbReference type="PROSITE" id="PS51192"/>
    </source>
</evidence>
<comment type="subcellular location">
    <subcellularLocation>
        <location evidence="1">Nucleus</location>
    </subcellularLocation>
</comment>
<dbReference type="VEuPathDB" id="TriTrypDB:TCDM_02970"/>
<dbReference type="VEuPathDB" id="TriTrypDB:Tc_MARK_3014"/>
<evidence type="ECO:0000256" key="1">
    <source>
        <dbReference type="ARBA" id="ARBA00004123"/>
    </source>
</evidence>
<keyword evidence="5" id="KW-0347">Helicase</keyword>
<dbReference type="CDD" id="cd18793">
    <property type="entry name" value="SF2_C_SNF"/>
    <property type="match status" value="1"/>
</dbReference>
<dbReference type="PANTHER" id="PTHR45797">
    <property type="entry name" value="RAD54-LIKE"/>
    <property type="match status" value="1"/>
</dbReference>
<dbReference type="VEuPathDB" id="TriTrypDB:TcCLB.508409.100"/>
<dbReference type="VEuPathDB" id="TriTrypDB:C4B63_10g499"/>
<evidence type="ECO:0000313" key="12">
    <source>
        <dbReference type="EMBL" id="PWU98957.1"/>
    </source>
</evidence>
<dbReference type="PROSITE" id="PS51192">
    <property type="entry name" value="HELICASE_ATP_BIND_1"/>
    <property type="match status" value="1"/>
</dbReference>
<accession>A0A2V2VRA6</accession>
<dbReference type="InterPro" id="IPR027417">
    <property type="entry name" value="P-loop_NTPase"/>
</dbReference>
<dbReference type="SUPFAM" id="SSF52540">
    <property type="entry name" value="P-loop containing nucleoside triphosphate hydrolases"/>
    <property type="match status" value="2"/>
</dbReference>
<evidence type="ECO:0000256" key="3">
    <source>
        <dbReference type="ARBA" id="ARBA00022741"/>
    </source>
</evidence>
<dbReference type="SMART" id="SM00490">
    <property type="entry name" value="HELICc"/>
    <property type="match status" value="1"/>
</dbReference>
<dbReference type="GO" id="GO:0003677">
    <property type="term" value="F:DNA binding"/>
    <property type="evidence" value="ECO:0007669"/>
    <property type="project" value="UniProtKB-KW"/>
</dbReference>
<dbReference type="GO" id="GO:0005634">
    <property type="term" value="C:nucleus"/>
    <property type="evidence" value="ECO:0007669"/>
    <property type="project" value="UniProtKB-SubCell"/>
</dbReference>
<dbReference type="VEuPathDB" id="TriTrypDB:ECC02_005535"/>
<dbReference type="InterPro" id="IPR049730">
    <property type="entry name" value="SNF2/RAD54-like_C"/>
</dbReference>
<dbReference type="Pfam" id="PF00271">
    <property type="entry name" value="Helicase_C"/>
    <property type="match status" value="1"/>
</dbReference>
<evidence type="ECO:0000256" key="9">
    <source>
        <dbReference type="SAM" id="MobiDB-lite"/>
    </source>
</evidence>
<dbReference type="VEuPathDB" id="TriTrypDB:BCY84_14972"/>
<dbReference type="VEuPathDB" id="TriTrypDB:TcBrA4_0127460"/>
<name>A0A2V2VRA6_TRYCR</name>
<keyword evidence="4" id="KW-0378">Hydrolase</keyword>
<dbReference type="VEuPathDB" id="TriTrypDB:C3747_96g99"/>
<dbReference type="VEuPathDB" id="TriTrypDB:TcCLB.506203.30"/>
<keyword evidence="7" id="KW-0238">DNA-binding</keyword>
<dbReference type="Gene3D" id="3.40.50.300">
    <property type="entry name" value="P-loop containing nucleotide triphosphate hydrolases"/>
    <property type="match status" value="1"/>
</dbReference>
<feature type="compositionally biased region" description="Basic and acidic residues" evidence="9">
    <location>
        <begin position="1"/>
        <end position="16"/>
    </location>
</feature>
<evidence type="ECO:0000256" key="5">
    <source>
        <dbReference type="ARBA" id="ARBA00022806"/>
    </source>
</evidence>
<feature type="domain" description="Helicase ATP-binding" evidence="10">
    <location>
        <begin position="81"/>
        <end position="292"/>
    </location>
</feature>
<evidence type="ECO:0000256" key="8">
    <source>
        <dbReference type="ARBA" id="ARBA00023242"/>
    </source>
</evidence>
<keyword evidence="6" id="KW-0067">ATP-binding</keyword>
<dbReference type="SMART" id="SM00487">
    <property type="entry name" value="DEXDc"/>
    <property type="match status" value="1"/>
</dbReference>
<dbReference type="InterPro" id="IPR001650">
    <property type="entry name" value="Helicase_C-like"/>
</dbReference>
<keyword evidence="3" id="KW-0547">Nucleotide-binding</keyword>
<comment type="similarity">
    <text evidence="2">Belongs to the SNF2/RAD54 helicase family.</text>
</comment>
<dbReference type="InterPro" id="IPR044574">
    <property type="entry name" value="ARIP4-like"/>
</dbReference>
<dbReference type="PROSITE" id="PS51194">
    <property type="entry name" value="HELICASE_CTER"/>
    <property type="match status" value="1"/>
</dbReference>
<proteinExistence type="inferred from homology"/>
<dbReference type="Pfam" id="PF00176">
    <property type="entry name" value="SNF2-rel_dom"/>
    <property type="match status" value="1"/>
</dbReference>